<dbReference type="InterPro" id="IPR041657">
    <property type="entry name" value="HTH_17"/>
</dbReference>
<dbReference type="RefSeq" id="WP_146954196.1">
    <property type="nucleotide sequence ID" value="NZ_BAABBJ010000001.1"/>
</dbReference>
<protein>
    <recommendedName>
        <fullName evidence="1">Helix-turn-helix domain-containing protein</fullName>
    </recommendedName>
</protein>
<evidence type="ECO:0000259" key="1">
    <source>
        <dbReference type="Pfam" id="PF12728"/>
    </source>
</evidence>
<reference evidence="2 3" key="1">
    <citation type="submission" date="2019-07" db="EMBL/GenBank/DDBJ databases">
        <title>Whole genome shotgun sequence of Cellulomonas soli NBRC 109434.</title>
        <authorList>
            <person name="Hosoyama A."/>
            <person name="Uohara A."/>
            <person name="Ohji S."/>
            <person name="Ichikawa N."/>
        </authorList>
    </citation>
    <scope>NUCLEOTIDE SEQUENCE [LARGE SCALE GENOMIC DNA]</scope>
    <source>
        <strain evidence="2 3">NBRC 109434</strain>
    </source>
</reference>
<dbReference type="AlphaFoldDB" id="A0A512PGV0"/>
<evidence type="ECO:0000313" key="2">
    <source>
        <dbReference type="EMBL" id="GEP70415.1"/>
    </source>
</evidence>
<keyword evidence="3" id="KW-1185">Reference proteome</keyword>
<dbReference type="Proteomes" id="UP000321798">
    <property type="component" value="Unassembled WGS sequence"/>
</dbReference>
<dbReference type="EMBL" id="BKAL01000013">
    <property type="protein sequence ID" value="GEP70415.1"/>
    <property type="molecule type" value="Genomic_DNA"/>
</dbReference>
<comment type="caution">
    <text evidence="2">The sequence shown here is derived from an EMBL/GenBank/DDBJ whole genome shotgun (WGS) entry which is preliminary data.</text>
</comment>
<proteinExistence type="predicted"/>
<name>A0A512PGV0_9CELL</name>
<sequence>MEIGVAQAAEVLGVSARHVRDLIADHRVAARQVAGRWLVDEASLPSAPRRSRPMSAANAWRLVDESRVSSAKQAYLRRQALDRLAHDREPERLLASWVASRARRMTYSSRKPEPLLEDPAFVPSGLSDPRAKIASGALIEGYVKEAELSRVRRAHLLVPHVSGGNVVLHVADDLPPSPVPLLLLAADLVEHDEPREIARARELIRDELR</sequence>
<evidence type="ECO:0000313" key="3">
    <source>
        <dbReference type="Proteomes" id="UP000321798"/>
    </source>
</evidence>
<dbReference type="Pfam" id="PF12728">
    <property type="entry name" value="HTH_17"/>
    <property type="match status" value="1"/>
</dbReference>
<organism evidence="2 3">
    <name type="scientific">Cellulomonas soli</name>
    <dbReference type="NCBI Taxonomy" id="931535"/>
    <lineage>
        <taxon>Bacteria</taxon>
        <taxon>Bacillati</taxon>
        <taxon>Actinomycetota</taxon>
        <taxon>Actinomycetes</taxon>
        <taxon>Micrococcales</taxon>
        <taxon>Cellulomonadaceae</taxon>
        <taxon>Cellulomonas</taxon>
    </lineage>
</organism>
<dbReference type="OrthoDB" id="4463966at2"/>
<feature type="domain" description="Helix-turn-helix" evidence="1">
    <location>
        <begin position="5"/>
        <end position="44"/>
    </location>
</feature>
<accession>A0A512PGV0</accession>
<gene>
    <name evidence="2" type="ORF">CSO01_31300</name>
</gene>